<evidence type="ECO:0000256" key="4">
    <source>
        <dbReference type="ARBA" id="ARBA00011335"/>
    </source>
</evidence>
<proteinExistence type="inferred from homology"/>
<keyword evidence="9 11" id="KW-0472">Membrane</keyword>
<reference evidence="13" key="1">
    <citation type="journal article" date="2020" name="bioRxiv">
        <title>Whole genome comparisons of ergot fungi reveals the divergence and evolution of species within the genus Claviceps are the result of varying mechanisms driving genome evolution and host range expansion.</title>
        <authorList>
            <person name="Wyka S.A."/>
            <person name="Mondo S.J."/>
            <person name="Liu M."/>
            <person name="Dettman J."/>
            <person name="Nalam V."/>
            <person name="Broders K.D."/>
        </authorList>
    </citation>
    <scope>NUCLEOTIDE SEQUENCE</scope>
    <source>
        <strain evidence="13">CCC 489</strain>
    </source>
</reference>
<evidence type="ECO:0000313" key="14">
    <source>
        <dbReference type="Proteomes" id="UP000811619"/>
    </source>
</evidence>
<feature type="compositionally biased region" description="Low complexity" evidence="12">
    <location>
        <begin position="67"/>
        <end position="76"/>
    </location>
</feature>
<evidence type="ECO:0000256" key="7">
    <source>
        <dbReference type="ARBA" id="ARBA00022824"/>
    </source>
</evidence>
<comment type="similarity">
    <text evidence="3 11">Belongs to the ALG14 family.</text>
</comment>
<keyword evidence="8 11" id="KW-1133">Transmembrane helix</keyword>
<feature type="transmembrane region" description="Helical" evidence="11">
    <location>
        <begin position="167"/>
        <end position="187"/>
    </location>
</feature>
<feature type="transmembrane region" description="Helical" evidence="11">
    <location>
        <begin position="207"/>
        <end position="229"/>
    </location>
</feature>
<comment type="function">
    <text evidence="11">Involved in protein N-glycosylation. Essential for the second step of the dolichol-linked oligosaccharide pathway. Anchors the catalytic subunit ALG13 to the ER.</text>
</comment>
<dbReference type="Pfam" id="PF08660">
    <property type="entry name" value="Alg14"/>
    <property type="match status" value="1"/>
</dbReference>
<evidence type="ECO:0000256" key="11">
    <source>
        <dbReference type="RuleBase" id="RU362127"/>
    </source>
</evidence>
<keyword evidence="6 11" id="KW-0812">Transmembrane</keyword>
<evidence type="ECO:0000256" key="1">
    <source>
        <dbReference type="ARBA" id="ARBA00004389"/>
    </source>
</evidence>
<keyword evidence="14" id="KW-1185">Reference proteome</keyword>
<protein>
    <recommendedName>
        <fullName evidence="5 11">UDP-N-acetylglucosamine transferase subunit ALG14</fullName>
    </recommendedName>
    <alternativeName>
        <fullName evidence="10 11">Asparagine-linked glycosylation protein 14</fullName>
    </alternativeName>
</protein>
<evidence type="ECO:0000256" key="6">
    <source>
        <dbReference type="ARBA" id="ARBA00022692"/>
    </source>
</evidence>
<organism evidence="13 14">
    <name type="scientific">Claviceps africana</name>
    <dbReference type="NCBI Taxonomy" id="83212"/>
    <lineage>
        <taxon>Eukaryota</taxon>
        <taxon>Fungi</taxon>
        <taxon>Dikarya</taxon>
        <taxon>Ascomycota</taxon>
        <taxon>Pezizomycotina</taxon>
        <taxon>Sordariomycetes</taxon>
        <taxon>Hypocreomycetidae</taxon>
        <taxon>Hypocreales</taxon>
        <taxon>Clavicipitaceae</taxon>
        <taxon>Claviceps</taxon>
    </lineage>
</organism>
<keyword evidence="7 11" id="KW-0256">Endoplasmic reticulum</keyword>
<feature type="region of interest" description="Disordered" evidence="12">
    <location>
        <begin position="60"/>
        <end position="82"/>
    </location>
</feature>
<accession>A0A8K0J8L1</accession>
<comment type="caution">
    <text evidence="11">Lacks conserved residue(s) required for the propagation of feature annotation.</text>
</comment>
<comment type="subcellular location">
    <subcellularLocation>
        <location evidence="1 11">Endoplasmic reticulum membrane</location>
        <topology evidence="1 11">Single-pass membrane protein</topology>
    </subcellularLocation>
    <subcellularLocation>
        <location evidence="2">Nucleus membrane</location>
        <topology evidence="2">Single-pass membrane protein</topology>
    </subcellularLocation>
</comment>
<evidence type="ECO:0000256" key="2">
    <source>
        <dbReference type="ARBA" id="ARBA00004590"/>
    </source>
</evidence>
<dbReference type="GO" id="GO:0004577">
    <property type="term" value="F:N-acetylglucosaminyldiphosphodolichol N-acetylglucosaminyltransferase activity"/>
    <property type="evidence" value="ECO:0007669"/>
    <property type="project" value="TreeGrafter"/>
</dbReference>
<dbReference type="GO" id="GO:0006488">
    <property type="term" value="P:dolichol-linked oligosaccharide biosynthetic process"/>
    <property type="evidence" value="ECO:0007669"/>
    <property type="project" value="InterPro"/>
</dbReference>
<evidence type="ECO:0000256" key="12">
    <source>
        <dbReference type="SAM" id="MobiDB-lite"/>
    </source>
</evidence>
<feature type="transmembrane region" description="Helical" evidence="11">
    <location>
        <begin position="35"/>
        <end position="55"/>
    </location>
</feature>
<dbReference type="OrthoDB" id="17098at2759"/>
<dbReference type="InterPro" id="IPR013969">
    <property type="entry name" value="Oligosacch_biosynth_Alg14"/>
</dbReference>
<evidence type="ECO:0000256" key="3">
    <source>
        <dbReference type="ARBA" id="ARBA00009731"/>
    </source>
</evidence>
<comment type="caution">
    <text evidence="13">The sequence shown here is derived from an EMBL/GenBank/DDBJ whole genome shotgun (WGS) entry which is preliminary data.</text>
</comment>
<evidence type="ECO:0000313" key="13">
    <source>
        <dbReference type="EMBL" id="KAG5926674.1"/>
    </source>
</evidence>
<evidence type="ECO:0000256" key="9">
    <source>
        <dbReference type="ARBA" id="ARBA00023136"/>
    </source>
</evidence>
<comment type="subunit">
    <text evidence="4 11">Heterodimer with ALG13 to form a functional enzyme.</text>
</comment>
<name>A0A8K0J8L1_9HYPO</name>
<dbReference type="EMBL" id="SRPY01000245">
    <property type="protein sequence ID" value="KAG5926674.1"/>
    <property type="molecule type" value="Genomic_DNA"/>
</dbReference>
<sequence>MITSAGLAAGIVAVAAVSGALVSLLAYCVPSWSRVVSIIFTALVGICVCVTTRHIQLTQSRRSRAWPSQPHSPHQTSPDEKQPTELTEDYYLFVLGSGGHTKEMLMMMDDGTRDFGATHRRYLISSGDGMSENHLEDYEAELRTSSVAPGTYDKCIVTRARRVHQPLWSTPWTSLLSFLDIFPVLLVPPKTGAGDGDDAPKVRYPGIIFSNGPATGFFVALAVHTLKMLGLVPEERMKFVYIESWARISTLSLTGKMLFYSGIADAFYVQHEEVAARYGLANAREMVFNARRLD</sequence>
<evidence type="ECO:0000256" key="10">
    <source>
        <dbReference type="ARBA" id="ARBA00032062"/>
    </source>
</evidence>
<gene>
    <name evidence="11" type="primary">ALG14</name>
    <name evidence="13" type="ORF">E4U42_003046</name>
</gene>
<dbReference type="PANTHER" id="PTHR12154">
    <property type="entry name" value="GLYCOSYL TRANSFERASE-RELATED"/>
    <property type="match status" value="1"/>
</dbReference>
<dbReference type="GO" id="GO:0043541">
    <property type="term" value="C:UDP-N-acetylglucosamine transferase complex"/>
    <property type="evidence" value="ECO:0007669"/>
    <property type="project" value="TreeGrafter"/>
</dbReference>
<evidence type="ECO:0000256" key="5">
    <source>
        <dbReference type="ARBA" id="ARBA00017467"/>
    </source>
</evidence>
<evidence type="ECO:0000256" key="8">
    <source>
        <dbReference type="ARBA" id="ARBA00022989"/>
    </source>
</evidence>
<dbReference type="PANTHER" id="PTHR12154:SF4">
    <property type="entry name" value="UDP-N-ACETYLGLUCOSAMINE TRANSFERASE SUBUNIT ALG14 HOMOLOG"/>
    <property type="match status" value="1"/>
</dbReference>
<dbReference type="GO" id="GO:0031965">
    <property type="term" value="C:nuclear membrane"/>
    <property type="evidence" value="ECO:0007669"/>
    <property type="project" value="UniProtKB-SubCell"/>
</dbReference>
<dbReference type="AlphaFoldDB" id="A0A8K0J8L1"/>
<dbReference type="Proteomes" id="UP000811619">
    <property type="component" value="Unassembled WGS sequence"/>
</dbReference>